<comment type="caution">
    <text evidence="1">The sequence shown here is derived from an EMBL/GenBank/DDBJ whole genome shotgun (WGS) entry which is preliminary data.</text>
</comment>
<dbReference type="Gene3D" id="3.80.10.10">
    <property type="entry name" value="Ribonuclease Inhibitor"/>
    <property type="match status" value="1"/>
</dbReference>
<dbReference type="EMBL" id="WTPW01000151">
    <property type="protein sequence ID" value="KAF0541542.1"/>
    <property type="molecule type" value="Genomic_DNA"/>
</dbReference>
<sequence>MASKIHIGYMPELMENILNNLNNEISSLYSCAPVNRHWCKMAVAILWQDPFSSDRRPLFISKYFSSLGEDEKFILKAYLEERGINEEFSNTLFDYARFLKILEIWRLEIKVRKWIIDSKLLYYTEMYHIINLLFKLFIKSGATLHKLILGFSQFLELKPEIFYTLEENKQFFLRIQHLSLDILSDDNIENTIILFKALAKSTTKISTIEINYFDSDCEPQIFHALIYIIKSQEQLRLFSLAGDDSTEFHGVISALESQKNSLQEVILRYCNFSAEFEVFNNCKNLETLRIGYCATKLLKLLDYKVSTLDVVNKHMQSMALIFEKSGILLQRLKLGLYDEFQDEMLLLEALKSFCPNITYLSIHRIRFSPQLVELIGNLQKLQFLTLWFDEVYDIHEEVLKIQVIQFSEILPLTLQYFNLGGIWFEPFTDILFNHCNAPLKKMIIYRLNNKRISKALVEFCMRNKTLNYVGVHEYLNLDANTKKEVETYVELVPYESIFVDC</sequence>
<protein>
    <recommendedName>
        <fullName evidence="3">F-box domain-containing protein</fullName>
    </recommendedName>
</protein>
<dbReference type="InterPro" id="IPR032675">
    <property type="entry name" value="LRR_dom_sf"/>
</dbReference>
<evidence type="ECO:0000313" key="2">
    <source>
        <dbReference type="Proteomes" id="UP000439903"/>
    </source>
</evidence>
<evidence type="ECO:0000313" key="1">
    <source>
        <dbReference type="EMBL" id="KAF0541542.1"/>
    </source>
</evidence>
<name>A0A8H4ERK9_GIGMA</name>
<accession>A0A8H4ERK9</accession>
<proteinExistence type="predicted"/>
<dbReference type="SUPFAM" id="SSF52047">
    <property type="entry name" value="RNI-like"/>
    <property type="match status" value="1"/>
</dbReference>
<dbReference type="Proteomes" id="UP000439903">
    <property type="component" value="Unassembled WGS sequence"/>
</dbReference>
<reference evidence="1 2" key="1">
    <citation type="journal article" date="2019" name="Environ. Microbiol.">
        <title>At the nexus of three kingdoms: the genome of the mycorrhizal fungus Gigaspora margarita provides insights into plant, endobacterial and fungal interactions.</title>
        <authorList>
            <person name="Venice F."/>
            <person name="Ghignone S."/>
            <person name="Salvioli di Fossalunga A."/>
            <person name="Amselem J."/>
            <person name="Novero M."/>
            <person name="Xianan X."/>
            <person name="Sedzielewska Toro K."/>
            <person name="Morin E."/>
            <person name="Lipzen A."/>
            <person name="Grigoriev I.V."/>
            <person name="Henrissat B."/>
            <person name="Martin F.M."/>
            <person name="Bonfante P."/>
        </authorList>
    </citation>
    <scope>NUCLEOTIDE SEQUENCE [LARGE SCALE GENOMIC DNA]</scope>
    <source>
        <strain evidence="1 2">BEG34</strain>
    </source>
</reference>
<keyword evidence="2" id="KW-1185">Reference proteome</keyword>
<dbReference type="OrthoDB" id="10326826at2759"/>
<organism evidence="1 2">
    <name type="scientific">Gigaspora margarita</name>
    <dbReference type="NCBI Taxonomy" id="4874"/>
    <lineage>
        <taxon>Eukaryota</taxon>
        <taxon>Fungi</taxon>
        <taxon>Fungi incertae sedis</taxon>
        <taxon>Mucoromycota</taxon>
        <taxon>Glomeromycotina</taxon>
        <taxon>Glomeromycetes</taxon>
        <taxon>Diversisporales</taxon>
        <taxon>Gigasporaceae</taxon>
        <taxon>Gigaspora</taxon>
    </lineage>
</organism>
<evidence type="ECO:0008006" key="3">
    <source>
        <dbReference type="Google" id="ProtNLM"/>
    </source>
</evidence>
<gene>
    <name evidence="1" type="ORF">F8M41_005313</name>
</gene>
<dbReference type="AlphaFoldDB" id="A0A8H4ERK9"/>